<comment type="subcellular location">
    <subcellularLocation>
        <location evidence="1">Nucleus</location>
    </subcellularLocation>
</comment>
<sequence>MVESGCFQGSYTVFQKLISLWSSTSEETCRVLSFLSINKLVRLLQNALLEPTLKQMYMAYVQNCKFTSPSTLPMINFMQRSLVEMFAIDVRLTYQYAFIYIRQLAIHLRNAITVKKKDTCQAVYNWQYVHCLYLWARLLSTVYPSDTLEPLIYPLTQTIIGTIKLIPTAKYYPLRFHCIKTLNMLSKATNTFIPVLPFILEVLEQTDFNKKHSKASFRPLNFACILKVSKAQLQEKTFKDGLIDQVYELLLETFNIHAHTIGFPELVLPAVMQLKESLKKCKVANYCRQLKQVLEKVNETSKVIGQRRKEATFDLKDPKSVDAWDRKSKEEGTPLGKFYTQWRKLRDTELQHEIAGKERISTDKLPEVVRQRGPQKATADERKEFSALFDSESEESMDDETRFQPKNERKKKEKEATKGEPDSDEDYNDFDSDELEQLAGDASEEDPEEEEESGDNEEEEGGEEMESENNGDEEEEEQDAADVVEDFELSDDSSD</sequence>
<comment type="similarity">
    <text evidence="2">Belongs to the NOC2 family.</text>
</comment>
<dbReference type="Proteomes" id="UP000085678">
    <property type="component" value="Unplaced"/>
</dbReference>
<feature type="region of interest" description="Disordered" evidence="4">
    <location>
        <begin position="387"/>
        <end position="495"/>
    </location>
</feature>
<dbReference type="FunCoup" id="A0A1S3JCC8">
    <property type="interactions" value="1705"/>
</dbReference>
<dbReference type="SUPFAM" id="SSF48371">
    <property type="entry name" value="ARM repeat"/>
    <property type="match status" value="1"/>
</dbReference>
<dbReference type="GO" id="GO:0003714">
    <property type="term" value="F:transcription corepressor activity"/>
    <property type="evidence" value="ECO:0007669"/>
    <property type="project" value="TreeGrafter"/>
</dbReference>
<dbReference type="GO" id="GO:0030690">
    <property type="term" value="C:Noc1p-Noc2p complex"/>
    <property type="evidence" value="ECO:0007669"/>
    <property type="project" value="TreeGrafter"/>
</dbReference>
<evidence type="ECO:0000256" key="2">
    <source>
        <dbReference type="ARBA" id="ARBA00005907"/>
    </source>
</evidence>
<reference evidence="6" key="1">
    <citation type="submission" date="2025-08" db="UniProtKB">
        <authorList>
            <consortium name="RefSeq"/>
        </authorList>
    </citation>
    <scope>IDENTIFICATION</scope>
    <source>
        <tissue evidence="6">Gonads</tissue>
    </source>
</reference>
<dbReference type="GO" id="GO:0000122">
    <property type="term" value="P:negative regulation of transcription by RNA polymerase II"/>
    <property type="evidence" value="ECO:0007669"/>
    <property type="project" value="TreeGrafter"/>
</dbReference>
<dbReference type="OrthoDB" id="10266662at2759"/>
<dbReference type="Pfam" id="PF03715">
    <property type="entry name" value="Noc2"/>
    <property type="match status" value="1"/>
</dbReference>
<dbReference type="GO" id="GO:0030691">
    <property type="term" value="C:Noc2p-Noc3p complex"/>
    <property type="evidence" value="ECO:0007669"/>
    <property type="project" value="TreeGrafter"/>
</dbReference>
<dbReference type="InterPro" id="IPR005343">
    <property type="entry name" value="Noc2"/>
</dbReference>
<evidence type="ECO:0000256" key="4">
    <source>
        <dbReference type="SAM" id="MobiDB-lite"/>
    </source>
</evidence>
<accession>A0A1S3JCC8</accession>
<gene>
    <name evidence="6" type="primary">LOC106172034</name>
</gene>
<dbReference type="STRING" id="7574.A0A1S3JCC8"/>
<name>A0A1S3JCC8_LINAN</name>
<dbReference type="KEGG" id="lak:106172034"/>
<dbReference type="PANTHER" id="PTHR12687:SF4">
    <property type="entry name" value="NUCLEOLAR COMPLEX PROTEIN 2 HOMOLOG"/>
    <property type="match status" value="1"/>
</dbReference>
<dbReference type="InterPro" id="IPR016024">
    <property type="entry name" value="ARM-type_fold"/>
</dbReference>
<evidence type="ECO:0000313" key="6">
    <source>
        <dbReference type="RefSeq" id="XP_013408065.1"/>
    </source>
</evidence>
<dbReference type="PANTHER" id="PTHR12687">
    <property type="entry name" value="NUCLEOLAR COMPLEX 2 AND RAD4-RELATED"/>
    <property type="match status" value="1"/>
</dbReference>
<protein>
    <submittedName>
        <fullName evidence="6">Nucleolar complex protein 2 homolog</fullName>
    </submittedName>
</protein>
<dbReference type="GO" id="GO:0005730">
    <property type="term" value="C:nucleolus"/>
    <property type="evidence" value="ECO:0007669"/>
    <property type="project" value="TreeGrafter"/>
</dbReference>
<organism evidence="5 6">
    <name type="scientific">Lingula anatina</name>
    <name type="common">Brachiopod</name>
    <name type="synonym">Lingula unguis</name>
    <dbReference type="NCBI Taxonomy" id="7574"/>
    <lineage>
        <taxon>Eukaryota</taxon>
        <taxon>Metazoa</taxon>
        <taxon>Spiralia</taxon>
        <taxon>Lophotrochozoa</taxon>
        <taxon>Brachiopoda</taxon>
        <taxon>Linguliformea</taxon>
        <taxon>Lingulata</taxon>
        <taxon>Lingulida</taxon>
        <taxon>Linguloidea</taxon>
        <taxon>Lingulidae</taxon>
        <taxon>Lingula</taxon>
    </lineage>
</organism>
<proteinExistence type="inferred from homology"/>
<feature type="compositionally biased region" description="Acidic residues" evidence="4">
    <location>
        <begin position="422"/>
        <end position="495"/>
    </location>
</feature>
<dbReference type="InParanoid" id="A0A1S3JCC8"/>
<dbReference type="GO" id="GO:0005654">
    <property type="term" value="C:nucleoplasm"/>
    <property type="evidence" value="ECO:0007669"/>
    <property type="project" value="TreeGrafter"/>
</dbReference>
<keyword evidence="3" id="KW-0539">Nucleus</keyword>
<evidence type="ECO:0000256" key="1">
    <source>
        <dbReference type="ARBA" id="ARBA00004123"/>
    </source>
</evidence>
<dbReference type="GO" id="GO:0042273">
    <property type="term" value="P:ribosomal large subunit biogenesis"/>
    <property type="evidence" value="ECO:0007669"/>
    <property type="project" value="TreeGrafter"/>
</dbReference>
<dbReference type="RefSeq" id="XP_013408065.1">
    <property type="nucleotide sequence ID" value="XM_013552611.1"/>
</dbReference>
<dbReference type="GO" id="GO:0042393">
    <property type="term" value="F:histone binding"/>
    <property type="evidence" value="ECO:0007669"/>
    <property type="project" value="TreeGrafter"/>
</dbReference>
<evidence type="ECO:0000256" key="3">
    <source>
        <dbReference type="ARBA" id="ARBA00023242"/>
    </source>
</evidence>
<keyword evidence="5" id="KW-1185">Reference proteome</keyword>
<evidence type="ECO:0000313" key="5">
    <source>
        <dbReference type="Proteomes" id="UP000085678"/>
    </source>
</evidence>
<dbReference type="GeneID" id="106172034"/>
<dbReference type="AlphaFoldDB" id="A0A1S3JCC8"/>